<dbReference type="RefSeq" id="WP_349803749.1">
    <property type="nucleotide sequence ID" value="NZ_JBEGDP010000002.1"/>
</dbReference>
<comment type="caution">
    <text evidence="2">The sequence shown here is derived from an EMBL/GenBank/DDBJ whole genome shotgun (WGS) entry which is preliminary data.</text>
</comment>
<proteinExistence type="predicted"/>
<feature type="domain" description="Amidase" evidence="1">
    <location>
        <begin position="87"/>
        <end position="373"/>
    </location>
</feature>
<gene>
    <name evidence="2" type="ORF">V6R90_02995</name>
</gene>
<dbReference type="PROSITE" id="PS51318">
    <property type="entry name" value="TAT"/>
    <property type="match status" value="1"/>
</dbReference>
<name>A0ABV1NUS4_9ACTN</name>
<dbReference type="PANTHER" id="PTHR11895">
    <property type="entry name" value="TRANSAMIDASE"/>
    <property type="match status" value="1"/>
</dbReference>
<dbReference type="Gene3D" id="3.90.1300.10">
    <property type="entry name" value="Amidase signature (AS) domain"/>
    <property type="match status" value="1"/>
</dbReference>
<evidence type="ECO:0000259" key="1">
    <source>
        <dbReference type="Pfam" id="PF01425"/>
    </source>
</evidence>
<organism evidence="2 3">
    <name type="scientific">Nocardioides kribbensis</name>
    <dbReference type="NCBI Taxonomy" id="305517"/>
    <lineage>
        <taxon>Bacteria</taxon>
        <taxon>Bacillati</taxon>
        <taxon>Actinomycetota</taxon>
        <taxon>Actinomycetes</taxon>
        <taxon>Propionibacteriales</taxon>
        <taxon>Nocardioidaceae</taxon>
        <taxon>Nocardioides</taxon>
    </lineage>
</organism>
<dbReference type="SUPFAM" id="SSF75304">
    <property type="entry name" value="Amidase signature (AS) enzymes"/>
    <property type="match status" value="1"/>
</dbReference>
<sequence>MVAEVNRRAFLAATGAAAALGVVGTTEGAAAAPAAGSAAERAATARAIAGIRLPNVAVRAAAKADPTEATLAEAAQLLRRNVVTATELVSAHLERADTYDGVYQAFNARPAEAALARARAVDRGRVRGPLAGIPLTIKDNFFTAGVATTANSTIFEDFVPTYDATAWSRLQTGGAVMVGKGQMGPLATTRATLPNGTVTTVNAWTPADASVDPGGSSTGPATSVAARMSCSSIGTQTGGSIILPANRQNLTGLKPTMGRVSLHGVVPLTYTRDHVGPLARDVLDAAIMLQVLAGVDSQDPRTQGLPRKPDFIASALPKLDRKGRVTARRATRIGVPEGYLASFTGEALALQTQALAALDAIPGLTLVDVTYPDDWALLTGTFNAVRLPERTEPFLRLLQQDPTRFGVSLTSWVQGLFLSGDEWITGQRAKHRLLRDVLDTVMADCDVLLQTSVVPFDILGLPEIGFPIGFAASSAGADTLPVGTVLGGAPYEEDRLIEVVAAYQAVTDWHLRRPADPDLGGRVAGRRGAAPRLSADEVARLTA</sequence>
<accession>A0ABV1NUS4</accession>
<dbReference type="InterPro" id="IPR006311">
    <property type="entry name" value="TAT_signal"/>
</dbReference>
<dbReference type="InterPro" id="IPR000120">
    <property type="entry name" value="Amidase"/>
</dbReference>
<dbReference type="PANTHER" id="PTHR11895:SF176">
    <property type="entry name" value="AMIDASE AMID-RELATED"/>
    <property type="match status" value="1"/>
</dbReference>
<dbReference type="EMBL" id="JBEGDP010000002">
    <property type="protein sequence ID" value="MEQ7846230.1"/>
    <property type="molecule type" value="Genomic_DNA"/>
</dbReference>
<dbReference type="Proteomes" id="UP001482520">
    <property type="component" value="Unassembled WGS sequence"/>
</dbReference>
<keyword evidence="3" id="KW-1185">Reference proteome</keyword>
<protein>
    <submittedName>
        <fullName evidence="2">Amidase</fullName>
    </submittedName>
</protein>
<dbReference type="Pfam" id="PF01425">
    <property type="entry name" value="Amidase"/>
    <property type="match status" value="1"/>
</dbReference>
<dbReference type="InterPro" id="IPR023631">
    <property type="entry name" value="Amidase_dom"/>
</dbReference>
<reference evidence="2 3" key="1">
    <citation type="submission" date="2024-02" db="EMBL/GenBank/DDBJ databases">
        <title>Full genome sequence of Nocardioides kribbensis.</title>
        <authorList>
            <person name="Poletto B.L."/>
            <person name="Silva G."/>
            <person name="Galante D."/>
            <person name="Campos K.R."/>
            <person name="Santos M.B.N."/>
            <person name="Sacchi C.T."/>
        </authorList>
    </citation>
    <scope>NUCLEOTIDE SEQUENCE [LARGE SCALE GENOMIC DNA]</scope>
    <source>
        <strain evidence="2 3">O4R</strain>
    </source>
</reference>
<dbReference type="InterPro" id="IPR036928">
    <property type="entry name" value="AS_sf"/>
</dbReference>
<evidence type="ECO:0000313" key="2">
    <source>
        <dbReference type="EMBL" id="MEQ7846230.1"/>
    </source>
</evidence>
<evidence type="ECO:0000313" key="3">
    <source>
        <dbReference type="Proteomes" id="UP001482520"/>
    </source>
</evidence>